<evidence type="ECO:0000313" key="2">
    <source>
        <dbReference type="EMBL" id="GJT72694.1"/>
    </source>
</evidence>
<reference evidence="2" key="2">
    <citation type="submission" date="2022-01" db="EMBL/GenBank/DDBJ databases">
        <authorList>
            <person name="Yamashiro T."/>
            <person name="Shiraishi A."/>
            <person name="Satake H."/>
            <person name="Nakayama K."/>
        </authorList>
    </citation>
    <scope>NUCLEOTIDE SEQUENCE</scope>
</reference>
<dbReference type="Pfam" id="PF17921">
    <property type="entry name" value="Integrase_H2C2"/>
    <property type="match status" value="1"/>
</dbReference>
<dbReference type="InterPro" id="IPR005162">
    <property type="entry name" value="Retrotrans_gag_dom"/>
</dbReference>
<comment type="caution">
    <text evidence="2">The sequence shown here is derived from an EMBL/GenBank/DDBJ whole genome shotgun (WGS) entry which is preliminary data.</text>
</comment>
<dbReference type="EMBL" id="BQNB010018282">
    <property type="protein sequence ID" value="GJT72694.1"/>
    <property type="molecule type" value="Genomic_DNA"/>
</dbReference>
<proteinExistence type="predicted"/>
<dbReference type="PANTHER" id="PTHR47266">
    <property type="entry name" value="ENDONUCLEASE-RELATED"/>
    <property type="match status" value="1"/>
</dbReference>
<dbReference type="InterPro" id="IPR001584">
    <property type="entry name" value="Integrase_cat-core"/>
</dbReference>
<keyword evidence="2" id="KW-0808">Transferase</keyword>
<dbReference type="Proteomes" id="UP001151760">
    <property type="component" value="Unassembled WGS sequence"/>
</dbReference>
<dbReference type="Gene3D" id="2.40.70.10">
    <property type="entry name" value="Acid Proteases"/>
    <property type="match status" value="1"/>
</dbReference>
<organism evidence="2 3">
    <name type="scientific">Tanacetum coccineum</name>
    <dbReference type="NCBI Taxonomy" id="301880"/>
    <lineage>
        <taxon>Eukaryota</taxon>
        <taxon>Viridiplantae</taxon>
        <taxon>Streptophyta</taxon>
        <taxon>Embryophyta</taxon>
        <taxon>Tracheophyta</taxon>
        <taxon>Spermatophyta</taxon>
        <taxon>Magnoliopsida</taxon>
        <taxon>eudicotyledons</taxon>
        <taxon>Gunneridae</taxon>
        <taxon>Pentapetalae</taxon>
        <taxon>asterids</taxon>
        <taxon>campanulids</taxon>
        <taxon>Asterales</taxon>
        <taxon>Asteraceae</taxon>
        <taxon>Asteroideae</taxon>
        <taxon>Anthemideae</taxon>
        <taxon>Anthemidinae</taxon>
        <taxon>Tanacetum</taxon>
    </lineage>
</organism>
<dbReference type="Pfam" id="PF03732">
    <property type="entry name" value="Retrotrans_gag"/>
    <property type="match status" value="1"/>
</dbReference>
<dbReference type="Gene3D" id="3.30.420.10">
    <property type="entry name" value="Ribonuclease H-like superfamily/Ribonuclease H"/>
    <property type="match status" value="1"/>
</dbReference>
<dbReference type="InterPro" id="IPR041588">
    <property type="entry name" value="Integrase_H2C2"/>
</dbReference>
<dbReference type="InterPro" id="IPR036397">
    <property type="entry name" value="RNaseH_sf"/>
</dbReference>
<sequence length="987" mass="113087">MRTCYSSNLVVESSTIPKRRNRRRSKQIVEPELRTIIETPVATMVDTHTMSELLQAPTEGYRDAIRDDPHAHFRWFNKITSTLKYKNVPHDAIKLMLFPFSLEGAARIWLEKEPPRSILTWKDLVSKILNYFFPPSKTTNLKNDIMNFQQKFEETGVAYDGPTIPPTPSPLPKEVERETESTKDKKFLLPKLTPTRMTLELANRSFAYPIGVAEDVFVKVGKFHFLADFVVVDYDVYPRVPLILGRPFLRTARALIDVHGEELILRDEDEQLIFHTDTTSKYPNEHRIESVKISNFIDVSCEDNFKEVLKIKKLSHYLSGSTTSTPDSSPSLTPVETSDYLLEEFANELALLDPFLPGIGEADFDPEGDIRLLEKLLNNDPSSPLPPKELNFEELKMIKSSIDDFPPRDVLGGNSMIFSNPLSFSNEDFTSSDDESPPEADVLEENFKIYSNPLFEFDEEYISSNINPLFNEVLEDIESEDSYVSNLDEPDLLVTPLSDANEDECFDLGGDIDEIVVSMDIEDDYHDSEGDKIYLENLLNNDTIPYLPSDVFLDHDPRSLKDELDNNDLKSARISADGHLSRLENPHQGDLKKKEINETFPLETLGMISFHGDSSTPWFADIANYHAGNFIVKGMSSQQKKKFFKDVKHYFWDDPYLFRICADQVIRRCVHGQEAVDILTACHNGPTGGHHGANYTAKKVFDSGFYWPTIYRDAHDMVKSCDSCQRQGKISQKDEMPQNAIQVCEIFDVWGIDFMGPFPSSRGNKYILVAVDYLSKWVEAKALPTNDARVVVKFLKSLFARFGTPRAIISDRGTYFCNDQFAKVMLKYGVPTVFLSVSYINDFKYGQGGFGFQSWFEHILERTQAKIELRGPISLMMHYGPSVPHSRYHGCTTYKRVYGTVVIFLIIKLEHKAYWALKHCNFNLKTGDCYFFVITGKFKMNEIYMNFRDQACENSFKLTRENKKFMTPRLRTAFSTLVIEFFSSILD</sequence>
<dbReference type="InterPro" id="IPR052160">
    <property type="entry name" value="Gypsy_RT_Integrase-like"/>
</dbReference>
<name>A0ABQ5GC79_9ASTR</name>
<dbReference type="InterPro" id="IPR012337">
    <property type="entry name" value="RNaseH-like_sf"/>
</dbReference>
<evidence type="ECO:0000259" key="1">
    <source>
        <dbReference type="PROSITE" id="PS50994"/>
    </source>
</evidence>
<evidence type="ECO:0000313" key="3">
    <source>
        <dbReference type="Proteomes" id="UP001151760"/>
    </source>
</evidence>
<dbReference type="Gene3D" id="1.10.340.70">
    <property type="match status" value="1"/>
</dbReference>
<feature type="domain" description="Integrase catalytic" evidence="1">
    <location>
        <begin position="733"/>
        <end position="834"/>
    </location>
</feature>
<dbReference type="GO" id="GO:0003964">
    <property type="term" value="F:RNA-directed DNA polymerase activity"/>
    <property type="evidence" value="ECO:0007669"/>
    <property type="project" value="UniProtKB-KW"/>
</dbReference>
<dbReference type="PROSITE" id="PS50994">
    <property type="entry name" value="INTEGRASE"/>
    <property type="match status" value="1"/>
</dbReference>
<keyword evidence="2" id="KW-0548">Nucleotidyltransferase</keyword>
<dbReference type="SUPFAM" id="SSF53098">
    <property type="entry name" value="Ribonuclease H-like"/>
    <property type="match status" value="1"/>
</dbReference>
<reference evidence="2" key="1">
    <citation type="journal article" date="2022" name="Int. J. Mol. Sci.">
        <title>Draft Genome of Tanacetum Coccineum: Genomic Comparison of Closely Related Tanacetum-Family Plants.</title>
        <authorList>
            <person name="Yamashiro T."/>
            <person name="Shiraishi A."/>
            <person name="Nakayama K."/>
            <person name="Satake H."/>
        </authorList>
    </citation>
    <scope>NUCLEOTIDE SEQUENCE</scope>
</reference>
<gene>
    <name evidence="2" type="ORF">Tco_1031980</name>
</gene>
<keyword evidence="3" id="KW-1185">Reference proteome</keyword>
<dbReference type="Pfam" id="PF00665">
    <property type="entry name" value="rve"/>
    <property type="match status" value="1"/>
</dbReference>
<dbReference type="InterPro" id="IPR021109">
    <property type="entry name" value="Peptidase_aspartic_dom_sf"/>
</dbReference>
<dbReference type="CDD" id="cd00303">
    <property type="entry name" value="retropepsin_like"/>
    <property type="match status" value="1"/>
</dbReference>
<accession>A0ABQ5GC79</accession>
<protein>
    <submittedName>
        <fullName evidence="2">Reverse transcriptase domain-containing protein</fullName>
    </submittedName>
</protein>
<keyword evidence="2" id="KW-0695">RNA-directed DNA polymerase</keyword>